<dbReference type="InterPro" id="IPR050397">
    <property type="entry name" value="Env_Response_Regulators"/>
</dbReference>
<dbReference type="Pfam" id="PF00027">
    <property type="entry name" value="cNMP_binding"/>
    <property type="match status" value="1"/>
</dbReference>
<dbReference type="STRING" id="1434232.MAIT1_02051"/>
<dbReference type="PANTHER" id="PTHR24567">
    <property type="entry name" value="CRP FAMILY TRANSCRIPTIONAL REGULATORY PROTEIN"/>
    <property type="match status" value="1"/>
</dbReference>
<keyword evidence="2" id="KW-0238">DNA-binding</keyword>
<keyword evidence="7" id="KW-1185">Reference proteome</keyword>
<evidence type="ECO:0000256" key="3">
    <source>
        <dbReference type="ARBA" id="ARBA00023163"/>
    </source>
</evidence>
<feature type="domain" description="HTH crp-type" evidence="5">
    <location>
        <begin position="144"/>
        <end position="208"/>
    </location>
</feature>
<dbReference type="RefSeq" id="WP_085444477.1">
    <property type="nucleotide sequence ID" value="NZ_LVJN01000020.1"/>
</dbReference>
<dbReference type="EMBL" id="LVJN01000020">
    <property type="protein sequence ID" value="OSM01981.1"/>
    <property type="molecule type" value="Genomic_DNA"/>
</dbReference>
<dbReference type="GO" id="GO:0003700">
    <property type="term" value="F:DNA-binding transcription factor activity"/>
    <property type="evidence" value="ECO:0007669"/>
    <property type="project" value="TreeGrafter"/>
</dbReference>
<dbReference type="PROSITE" id="PS50042">
    <property type="entry name" value="CNMP_BINDING_3"/>
    <property type="match status" value="1"/>
</dbReference>
<evidence type="ECO:0000313" key="6">
    <source>
        <dbReference type="EMBL" id="OSM01981.1"/>
    </source>
</evidence>
<comment type="caution">
    <text evidence="6">The sequence shown here is derived from an EMBL/GenBank/DDBJ whole genome shotgun (WGS) entry which is preliminary data.</text>
</comment>
<dbReference type="GO" id="GO:0003677">
    <property type="term" value="F:DNA binding"/>
    <property type="evidence" value="ECO:0007669"/>
    <property type="project" value="UniProtKB-KW"/>
</dbReference>
<dbReference type="InterPro" id="IPR012318">
    <property type="entry name" value="HTH_CRP"/>
</dbReference>
<dbReference type="PROSITE" id="PS51063">
    <property type="entry name" value="HTH_CRP_2"/>
    <property type="match status" value="1"/>
</dbReference>
<protein>
    <submittedName>
        <fullName evidence="6">Putative cAMP-binding protein</fullName>
    </submittedName>
</protein>
<dbReference type="SUPFAM" id="SSF46785">
    <property type="entry name" value="Winged helix' DNA-binding domain"/>
    <property type="match status" value="1"/>
</dbReference>
<dbReference type="OrthoDB" id="9776746at2"/>
<dbReference type="CDD" id="cd00038">
    <property type="entry name" value="CAP_ED"/>
    <property type="match status" value="1"/>
</dbReference>
<evidence type="ECO:0000259" key="4">
    <source>
        <dbReference type="PROSITE" id="PS50042"/>
    </source>
</evidence>
<name>A0A1Y2K1S0_9PROT</name>
<organism evidence="6 7">
    <name type="scientific">Magnetofaba australis IT-1</name>
    <dbReference type="NCBI Taxonomy" id="1434232"/>
    <lineage>
        <taxon>Bacteria</taxon>
        <taxon>Pseudomonadati</taxon>
        <taxon>Pseudomonadota</taxon>
        <taxon>Magnetococcia</taxon>
        <taxon>Magnetococcales</taxon>
        <taxon>Magnetococcaceae</taxon>
        <taxon>Magnetofaba</taxon>
    </lineage>
</organism>
<evidence type="ECO:0000313" key="7">
    <source>
        <dbReference type="Proteomes" id="UP000194003"/>
    </source>
</evidence>
<dbReference type="InterPro" id="IPR036390">
    <property type="entry name" value="WH_DNA-bd_sf"/>
</dbReference>
<dbReference type="SUPFAM" id="SSF51206">
    <property type="entry name" value="cAMP-binding domain-like"/>
    <property type="match status" value="1"/>
</dbReference>
<dbReference type="Gene3D" id="1.10.10.10">
    <property type="entry name" value="Winged helix-like DNA-binding domain superfamily/Winged helix DNA-binding domain"/>
    <property type="match status" value="1"/>
</dbReference>
<proteinExistence type="predicted"/>
<dbReference type="PANTHER" id="PTHR24567:SF26">
    <property type="entry name" value="REGULATORY PROTEIN YEIL"/>
    <property type="match status" value="1"/>
</dbReference>
<dbReference type="SMART" id="SM00419">
    <property type="entry name" value="HTH_CRP"/>
    <property type="match status" value="1"/>
</dbReference>
<gene>
    <name evidence="6" type="ORF">MAIT1_02051</name>
</gene>
<feature type="domain" description="Cyclic nucleotide-binding" evidence="4">
    <location>
        <begin position="8"/>
        <end position="130"/>
    </location>
</feature>
<evidence type="ECO:0000256" key="2">
    <source>
        <dbReference type="ARBA" id="ARBA00023125"/>
    </source>
</evidence>
<dbReference type="InterPro" id="IPR000595">
    <property type="entry name" value="cNMP-bd_dom"/>
</dbReference>
<dbReference type="Proteomes" id="UP000194003">
    <property type="component" value="Unassembled WGS sequence"/>
</dbReference>
<reference evidence="6 7" key="1">
    <citation type="journal article" date="2016" name="BMC Genomics">
        <title>Combined genomic and structural analyses of a cultured magnetotactic bacterium reveals its niche adaptation to a dynamic environment.</title>
        <authorList>
            <person name="Araujo A.C."/>
            <person name="Morillo V."/>
            <person name="Cypriano J."/>
            <person name="Teixeira L.C."/>
            <person name="Leao P."/>
            <person name="Lyra S."/>
            <person name="Almeida L.G."/>
            <person name="Bazylinski D.A."/>
            <person name="Vasconcellos A.T."/>
            <person name="Abreu F."/>
            <person name="Lins U."/>
        </authorList>
    </citation>
    <scope>NUCLEOTIDE SEQUENCE [LARGE SCALE GENOMIC DNA]</scope>
    <source>
        <strain evidence="6 7">IT-1</strain>
    </source>
</reference>
<dbReference type="InterPro" id="IPR014710">
    <property type="entry name" value="RmlC-like_jellyroll"/>
</dbReference>
<accession>A0A1Y2K1S0</accession>
<keyword evidence="1" id="KW-0805">Transcription regulation</keyword>
<dbReference type="AlphaFoldDB" id="A0A1Y2K1S0"/>
<dbReference type="GO" id="GO:0005829">
    <property type="term" value="C:cytosol"/>
    <property type="evidence" value="ECO:0007669"/>
    <property type="project" value="TreeGrafter"/>
</dbReference>
<sequence>MADATQQISDQLSDSGRALFRQRMVKHLLPMGSMALNRGDEVSGAYFVLRGELRVFTITPNGKEALLYRIRPGETCVLAINSLFQELPYPAWVRAAAETQVGVLSGAAYRQLFAHESVIQEMTVAALARAVFGLMGQIEQSHALTVEQRLAGLLLNYADASGRVAMTQQAMADEIGAAREVVGRHLSRFARDGVTRSGRGAVTILSKERLHAIMADA</sequence>
<dbReference type="InterPro" id="IPR018490">
    <property type="entry name" value="cNMP-bd_dom_sf"/>
</dbReference>
<dbReference type="Gene3D" id="2.60.120.10">
    <property type="entry name" value="Jelly Rolls"/>
    <property type="match status" value="1"/>
</dbReference>
<dbReference type="InterPro" id="IPR036388">
    <property type="entry name" value="WH-like_DNA-bd_sf"/>
</dbReference>
<dbReference type="Pfam" id="PF13545">
    <property type="entry name" value="HTH_Crp_2"/>
    <property type="match status" value="1"/>
</dbReference>
<evidence type="ECO:0000256" key="1">
    <source>
        <dbReference type="ARBA" id="ARBA00023015"/>
    </source>
</evidence>
<keyword evidence="3" id="KW-0804">Transcription</keyword>
<evidence type="ECO:0000259" key="5">
    <source>
        <dbReference type="PROSITE" id="PS51063"/>
    </source>
</evidence>
<dbReference type="CDD" id="cd00092">
    <property type="entry name" value="HTH_CRP"/>
    <property type="match status" value="1"/>
</dbReference>